<protein>
    <recommendedName>
        <fullName evidence="4">RRM domain-containing protein</fullName>
    </recommendedName>
</protein>
<keyword evidence="6" id="KW-1185">Reference proteome</keyword>
<evidence type="ECO:0000256" key="1">
    <source>
        <dbReference type="ARBA" id="ARBA00022884"/>
    </source>
</evidence>
<dbReference type="KEGG" id="hir:HETIRDRAFT_314076"/>
<proteinExistence type="predicted"/>
<accession>W4KFV5</accession>
<dbReference type="InterPro" id="IPR035979">
    <property type="entry name" value="RBD_domain_sf"/>
</dbReference>
<dbReference type="eggNOG" id="KOG4210">
    <property type="taxonomic scope" value="Eukaryota"/>
</dbReference>
<dbReference type="SMART" id="SM00360">
    <property type="entry name" value="RRM"/>
    <property type="match status" value="2"/>
</dbReference>
<dbReference type="Proteomes" id="UP000030671">
    <property type="component" value="Unassembled WGS sequence"/>
</dbReference>
<dbReference type="InterPro" id="IPR000504">
    <property type="entry name" value="RRM_dom"/>
</dbReference>
<dbReference type="STRING" id="747525.W4KFV5"/>
<dbReference type="GeneID" id="20670087"/>
<dbReference type="AlphaFoldDB" id="W4KFV5"/>
<evidence type="ECO:0000313" key="6">
    <source>
        <dbReference type="Proteomes" id="UP000030671"/>
    </source>
</evidence>
<gene>
    <name evidence="5" type="ORF">HETIRDRAFT_314076</name>
</gene>
<dbReference type="PANTHER" id="PTHR48027">
    <property type="entry name" value="HETEROGENEOUS NUCLEAR RIBONUCLEOPROTEIN 87F-RELATED"/>
    <property type="match status" value="1"/>
</dbReference>
<feature type="compositionally biased region" description="Gly residues" evidence="3">
    <location>
        <begin position="184"/>
        <end position="243"/>
    </location>
</feature>
<dbReference type="RefSeq" id="XP_009544258.1">
    <property type="nucleotide sequence ID" value="XM_009545963.1"/>
</dbReference>
<feature type="compositionally biased region" description="Basic and acidic residues" evidence="3">
    <location>
        <begin position="69"/>
        <end position="90"/>
    </location>
</feature>
<dbReference type="InParanoid" id="W4KFV5"/>
<feature type="region of interest" description="Disordered" evidence="3">
    <location>
        <begin position="169"/>
        <end position="257"/>
    </location>
</feature>
<dbReference type="HOGENOM" id="CLU_012062_15_1_1"/>
<feature type="domain" description="RRM" evidence="4">
    <location>
        <begin position="1"/>
        <end position="77"/>
    </location>
</feature>
<feature type="region of interest" description="Disordered" evidence="3">
    <location>
        <begin position="69"/>
        <end position="97"/>
    </location>
</feature>
<dbReference type="PROSITE" id="PS50102">
    <property type="entry name" value="RRM"/>
    <property type="match status" value="2"/>
</dbReference>
<evidence type="ECO:0000313" key="5">
    <source>
        <dbReference type="EMBL" id="ETW84609.1"/>
    </source>
</evidence>
<keyword evidence="1 2" id="KW-0694">RNA-binding</keyword>
<dbReference type="EMBL" id="KI925456">
    <property type="protein sequence ID" value="ETW84609.1"/>
    <property type="molecule type" value="Genomic_DNA"/>
</dbReference>
<evidence type="ECO:0000256" key="3">
    <source>
        <dbReference type="SAM" id="MobiDB-lite"/>
    </source>
</evidence>
<sequence>TIFVGRLSWNVDNDWLASEFAECGEVVNARVQMDRNTGKSRGFGYVEFKTAEAVESALKLNGKEIDGRPVNIDKSHGVDKSTSRDNRAKTFGDSTSPPTSTLFVGNLSYDATEDALWEVFAEYGEVKSIRVPTDRETGKVKGFGYVEFTDLESSKKALEALNGQDIAGRNVRLDYSQPRDDSGGSRGGRGGGGFGGRGGGRGGGRDGGFGGRGGGGFGGRGGGRGGPRGGGRGAPRGRGGPRTGGITSFEGKKTTFA</sequence>
<name>W4KFV5_HETIT</name>
<dbReference type="OrthoDB" id="439808at2759"/>
<dbReference type="InterPro" id="IPR012677">
    <property type="entry name" value="Nucleotide-bd_a/b_plait_sf"/>
</dbReference>
<dbReference type="SUPFAM" id="SSF54928">
    <property type="entry name" value="RNA-binding domain, RBD"/>
    <property type="match status" value="2"/>
</dbReference>
<feature type="non-terminal residue" evidence="5">
    <location>
        <position position="1"/>
    </location>
</feature>
<evidence type="ECO:0000259" key="4">
    <source>
        <dbReference type="PROSITE" id="PS50102"/>
    </source>
</evidence>
<evidence type="ECO:0000256" key="2">
    <source>
        <dbReference type="PROSITE-ProRule" id="PRU00176"/>
    </source>
</evidence>
<dbReference type="InterPro" id="IPR052462">
    <property type="entry name" value="SLIRP/GR-RBP-like"/>
</dbReference>
<reference evidence="5 6" key="1">
    <citation type="journal article" date="2012" name="New Phytol.">
        <title>Insight into trade-off between wood decay and parasitism from the genome of a fungal forest pathogen.</title>
        <authorList>
            <person name="Olson A."/>
            <person name="Aerts A."/>
            <person name="Asiegbu F."/>
            <person name="Belbahri L."/>
            <person name="Bouzid O."/>
            <person name="Broberg A."/>
            <person name="Canback B."/>
            <person name="Coutinho P.M."/>
            <person name="Cullen D."/>
            <person name="Dalman K."/>
            <person name="Deflorio G."/>
            <person name="van Diepen L.T."/>
            <person name="Dunand C."/>
            <person name="Duplessis S."/>
            <person name="Durling M."/>
            <person name="Gonthier P."/>
            <person name="Grimwood J."/>
            <person name="Fossdal C.G."/>
            <person name="Hansson D."/>
            <person name="Henrissat B."/>
            <person name="Hietala A."/>
            <person name="Himmelstrand K."/>
            <person name="Hoffmeister D."/>
            <person name="Hogberg N."/>
            <person name="James T.Y."/>
            <person name="Karlsson M."/>
            <person name="Kohler A."/>
            <person name="Kues U."/>
            <person name="Lee Y.H."/>
            <person name="Lin Y.C."/>
            <person name="Lind M."/>
            <person name="Lindquist E."/>
            <person name="Lombard V."/>
            <person name="Lucas S."/>
            <person name="Lunden K."/>
            <person name="Morin E."/>
            <person name="Murat C."/>
            <person name="Park J."/>
            <person name="Raffaello T."/>
            <person name="Rouze P."/>
            <person name="Salamov A."/>
            <person name="Schmutz J."/>
            <person name="Solheim H."/>
            <person name="Stahlberg J."/>
            <person name="Velez H."/>
            <person name="de Vries R.P."/>
            <person name="Wiebenga A."/>
            <person name="Woodward S."/>
            <person name="Yakovlev I."/>
            <person name="Garbelotto M."/>
            <person name="Martin F."/>
            <person name="Grigoriev I.V."/>
            <person name="Stenlid J."/>
        </authorList>
    </citation>
    <scope>NUCLEOTIDE SEQUENCE [LARGE SCALE GENOMIC DNA]</scope>
    <source>
        <strain evidence="5 6">TC 32-1</strain>
    </source>
</reference>
<dbReference type="GO" id="GO:0003723">
    <property type="term" value="F:RNA binding"/>
    <property type="evidence" value="ECO:0007669"/>
    <property type="project" value="UniProtKB-UniRule"/>
</dbReference>
<dbReference type="Pfam" id="PF00076">
    <property type="entry name" value="RRM_1"/>
    <property type="match status" value="2"/>
</dbReference>
<dbReference type="Gene3D" id="3.30.70.330">
    <property type="match status" value="2"/>
</dbReference>
<organism evidence="5 6">
    <name type="scientific">Heterobasidion irregulare (strain TC 32-1)</name>
    <dbReference type="NCBI Taxonomy" id="747525"/>
    <lineage>
        <taxon>Eukaryota</taxon>
        <taxon>Fungi</taxon>
        <taxon>Dikarya</taxon>
        <taxon>Basidiomycota</taxon>
        <taxon>Agaricomycotina</taxon>
        <taxon>Agaricomycetes</taxon>
        <taxon>Russulales</taxon>
        <taxon>Bondarzewiaceae</taxon>
        <taxon>Heterobasidion</taxon>
        <taxon>Heterobasidion annosum species complex</taxon>
    </lineage>
</organism>
<feature type="domain" description="RRM" evidence="4">
    <location>
        <begin position="100"/>
        <end position="178"/>
    </location>
</feature>